<feature type="domain" description="Gamma-glutamylcyclotransferase AIG2-like" evidence="3">
    <location>
        <begin position="9"/>
        <end position="126"/>
    </location>
</feature>
<proteinExistence type="inferred from homology"/>
<dbReference type="RefSeq" id="WP_031538724.1">
    <property type="nucleotide sequence ID" value="NZ_JBBMFN010000012.1"/>
</dbReference>
<dbReference type="SUPFAM" id="SSF110857">
    <property type="entry name" value="Gamma-glutamyl cyclotransferase-like"/>
    <property type="match status" value="1"/>
</dbReference>
<name>A0ABV1EYQ9_9BACI</name>
<accession>A0ABV1EYQ9</accession>
<organism evidence="4 5">
    <name type="scientific">Niallia hominis</name>
    <dbReference type="NCBI Taxonomy" id="3133173"/>
    <lineage>
        <taxon>Bacteria</taxon>
        <taxon>Bacillati</taxon>
        <taxon>Bacillota</taxon>
        <taxon>Bacilli</taxon>
        <taxon>Bacillales</taxon>
        <taxon>Bacillaceae</taxon>
        <taxon>Niallia</taxon>
    </lineage>
</organism>
<dbReference type="Gene3D" id="3.10.490.10">
    <property type="entry name" value="Gamma-glutamyl cyclotransferase-like"/>
    <property type="match status" value="1"/>
</dbReference>
<protein>
    <recommendedName>
        <fullName evidence="2">Gamma-glutamylcyclotransferase family protein</fullName>
    </recommendedName>
</protein>
<evidence type="ECO:0000259" key="3">
    <source>
        <dbReference type="Pfam" id="PF06094"/>
    </source>
</evidence>
<keyword evidence="5" id="KW-1185">Reference proteome</keyword>
<dbReference type="CDD" id="cd06661">
    <property type="entry name" value="GGCT_like"/>
    <property type="match status" value="1"/>
</dbReference>
<dbReference type="InterPro" id="IPR036568">
    <property type="entry name" value="GGCT-like_sf"/>
</dbReference>
<dbReference type="InterPro" id="IPR009288">
    <property type="entry name" value="AIG2-like_dom"/>
</dbReference>
<reference evidence="4 5" key="1">
    <citation type="submission" date="2024-03" db="EMBL/GenBank/DDBJ databases">
        <title>Human intestinal bacterial collection.</title>
        <authorList>
            <person name="Pauvert C."/>
            <person name="Hitch T.C.A."/>
            <person name="Clavel T."/>
        </authorList>
    </citation>
    <scope>NUCLEOTIDE SEQUENCE [LARGE SCALE GENOMIC DNA]</scope>
    <source>
        <strain evidence="4 5">CLA-SR-H024</strain>
    </source>
</reference>
<evidence type="ECO:0000256" key="1">
    <source>
        <dbReference type="ARBA" id="ARBA00008861"/>
    </source>
</evidence>
<comment type="similarity">
    <text evidence="1 2">Belongs to the gamma-glutamylcyclotransferase family.</text>
</comment>
<evidence type="ECO:0000313" key="4">
    <source>
        <dbReference type="EMBL" id="MEQ2465473.1"/>
    </source>
</evidence>
<dbReference type="InterPro" id="IPR013024">
    <property type="entry name" value="GGCT-like"/>
</dbReference>
<dbReference type="InterPro" id="IPR039126">
    <property type="entry name" value="GGACT"/>
</dbReference>
<dbReference type="Proteomes" id="UP001465426">
    <property type="component" value="Unassembled WGS sequence"/>
</dbReference>
<sequence length="137" mass="16414">MKDNDTVLVFVYGSLLKNELNHSMMTNYTCVAEDVWIYGRLYDASLEYPFLIIDNHKKVYGELYEVPVEEVSLLDAFEDYEPEGKDNLYVRKEVTVYRDNETWQAFVYVCNQEEMLQQEITEESWRAYRNKQSKKCF</sequence>
<dbReference type="PANTHER" id="PTHR12510:SF4">
    <property type="entry name" value="GAMMA-GLUTAMYLAMINECYCLOTRANSFERASE"/>
    <property type="match status" value="1"/>
</dbReference>
<dbReference type="PANTHER" id="PTHR12510">
    <property type="entry name" value="TROPONIN C-AKIN-1 PROTEIN"/>
    <property type="match status" value="1"/>
</dbReference>
<dbReference type="Pfam" id="PF06094">
    <property type="entry name" value="GGACT"/>
    <property type="match status" value="1"/>
</dbReference>
<gene>
    <name evidence="4" type="ORF">WMO63_07310</name>
</gene>
<evidence type="ECO:0000256" key="2">
    <source>
        <dbReference type="RuleBase" id="RU367036"/>
    </source>
</evidence>
<evidence type="ECO:0000313" key="5">
    <source>
        <dbReference type="Proteomes" id="UP001465426"/>
    </source>
</evidence>
<dbReference type="EMBL" id="JBBMFN010000012">
    <property type="protein sequence ID" value="MEQ2465473.1"/>
    <property type="molecule type" value="Genomic_DNA"/>
</dbReference>
<comment type="caution">
    <text evidence="4">The sequence shown here is derived from an EMBL/GenBank/DDBJ whole genome shotgun (WGS) entry which is preliminary data.</text>
</comment>